<name>A0A4R2NVS8_RHOAD</name>
<dbReference type="InterPro" id="IPR046574">
    <property type="entry name" value="DUF6634"/>
</dbReference>
<protein>
    <submittedName>
        <fullName evidence="1">Uncharacterized protein</fullName>
    </submittedName>
</protein>
<gene>
    <name evidence="1" type="ORF">EV656_10223</name>
</gene>
<evidence type="ECO:0000313" key="2">
    <source>
        <dbReference type="Proteomes" id="UP000295733"/>
    </source>
</evidence>
<organism evidence="1 2">
    <name type="scientific">Rhodovulum adriaticum</name>
    <name type="common">Rhodopseudomonas adriatica</name>
    <dbReference type="NCBI Taxonomy" id="35804"/>
    <lineage>
        <taxon>Bacteria</taxon>
        <taxon>Pseudomonadati</taxon>
        <taxon>Pseudomonadota</taxon>
        <taxon>Alphaproteobacteria</taxon>
        <taxon>Rhodobacterales</taxon>
        <taxon>Paracoccaceae</taxon>
        <taxon>Rhodovulum</taxon>
    </lineage>
</organism>
<keyword evidence="2" id="KW-1185">Reference proteome</keyword>
<dbReference type="Pfam" id="PF20339">
    <property type="entry name" value="DUF6634"/>
    <property type="match status" value="1"/>
</dbReference>
<dbReference type="Proteomes" id="UP000295733">
    <property type="component" value="Unassembled WGS sequence"/>
</dbReference>
<accession>A0A4R2NVS8</accession>
<evidence type="ECO:0000313" key="1">
    <source>
        <dbReference type="EMBL" id="TCP26062.1"/>
    </source>
</evidence>
<comment type="caution">
    <text evidence="1">The sequence shown here is derived from an EMBL/GenBank/DDBJ whole genome shotgun (WGS) entry which is preliminary data.</text>
</comment>
<sequence length="175" mass="20007">MPMPMSFNPRAPLLEAIAELRATQDPLALLQARTPPLATLALLLPDYRDRQLTPGRESDRVSGDHLLEAFLDYMERLSTEPPGDEDLRDAPLLENWCAGLMDPFPRLFGQVTGHPRLRLNARIFTSPYCQLRPEKGWARTWSRFYRLGQYDRGVLDGLKRDGVIGSHSRIIEPWL</sequence>
<proteinExistence type="predicted"/>
<dbReference type="AlphaFoldDB" id="A0A4R2NVS8"/>
<reference evidence="1 2" key="1">
    <citation type="submission" date="2019-03" db="EMBL/GenBank/DDBJ databases">
        <title>Genomic Encyclopedia of Type Strains, Phase IV (KMG-IV): sequencing the most valuable type-strain genomes for metagenomic binning, comparative biology and taxonomic classification.</title>
        <authorList>
            <person name="Goeker M."/>
        </authorList>
    </citation>
    <scope>NUCLEOTIDE SEQUENCE [LARGE SCALE GENOMIC DNA]</scope>
    <source>
        <strain evidence="1 2">DSM 2781</strain>
    </source>
</reference>
<dbReference type="EMBL" id="SLXL01000002">
    <property type="protein sequence ID" value="TCP26062.1"/>
    <property type="molecule type" value="Genomic_DNA"/>
</dbReference>
<dbReference type="RefSeq" id="WP_165918929.1">
    <property type="nucleotide sequence ID" value="NZ_SLXL01000002.1"/>
</dbReference>